<dbReference type="InterPro" id="IPR029055">
    <property type="entry name" value="Ntn_hydrolases_N"/>
</dbReference>
<feature type="active site" description="Nucleophile" evidence="5">
    <location>
        <position position="177"/>
    </location>
</feature>
<dbReference type="RefSeq" id="WP_148782455.1">
    <property type="nucleotide sequence ID" value="NZ_VNHU01000004.1"/>
</dbReference>
<dbReference type="OrthoDB" id="9759796at2"/>
<comment type="cofactor">
    <cofactor evidence="6">
        <name>Ca(2+)</name>
        <dbReference type="ChEBI" id="CHEBI:29108"/>
    </cofactor>
    <text evidence="6">Binds 1 Ca(2+) ion per dimer.</text>
</comment>
<feature type="binding site" evidence="6">
    <location>
        <position position="249"/>
    </location>
    <ligand>
        <name>Ca(2+)</name>
        <dbReference type="ChEBI" id="CHEBI:29108"/>
    </ligand>
</feature>
<dbReference type="Pfam" id="PF01804">
    <property type="entry name" value="Penicil_amidase"/>
    <property type="match status" value="1"/>
</dbReference>
<evidence type="ECO:0000313" key="7">
    <source>
        <dbReference type="EMBL" id="TYP74343.1"/>
    </source>
</evidence>
<evidence type="ECO:0000256" key="6">
    <source>
        <dbReference type="PIRSR" id="PIRSR001227-2"/>
    </source>
</evidence>
<dbReference type="PANTHER" id="PTHR34218">
    <property type="entry name" value="PEPTIDASE S45 PENICILLIN AMIDASE"/>
    <property type="match status" value="1"/>
</dbReference>
<dbReference type="Proteomes" id="UP000324376">
    <property type="component" value="Unassembled WGS sequence"/>
</dbReference>
<keyword evidence="3" id="KW-0378">Hydrolase</keyword>
<comment type="similarity">
    <text evidence="1">Belongs to the peptidase S45 family.</text>
</comment>
<dbReference type="SUPFAM" id="SSF56235">
    <property type="entry name" value="N-terminal nucleophile aminohydrolases (Ntn hydrolases)"/>
    <property type="match status" value="1"/>
</dbReference>
<protein>
    <submittedName>
        <fullName evidence="7">Acyl-homoserine-lactone acylase</fullName>
    </submittedName>
</protein>
<accession>A0A5S5C8M8</accession>
<keyword evidence="2" id="KW-0732">Signal</keyword>
<keyword evidence="6" id="KW-0106">Calcium</keyword>
<evidence type="ECO:0000313" key="8">
    <source>
        <dbReference type="Proteomes" id="UP000324376"/>
    </source>
</evidence>
<organism evidence="7 8">
    <name type="scientific">Aquimarina intermedia</name>
    <dbReference type="NCBI Taxonomy" id="350814"/>
    <lineage>
        <taxon>Bacteria</taxon>
        <taxon>Pseudomonadati</taxon>
        <taxon>Bacteroidota</taxon>
        <taxon>Flavobacteriia</taxon>
        <taxon>Flavobacteriales</taxon>
        <taxon>Flavobacteriaceae</taxon>
        <taxon>Aquimarina</taxon>
    </lineage>
</organism>
<gene>
    <name evidence="7" type="ORF">BD809_104163</name>
</gene>
<evidence type="ECO:0000256" key="5">
    <source>
        <dbReference type="PIRSR" id="PIRSR001227-1"/>
    </source>
</evidence>
<dbReference type="PROSITE" id="PS51257">
    <property type="entry name" value="PROKAR_LIPOPROTEIN"/>
    <property type="match status" value="1"/>
</dbReference>
<name>A0A5S5C8M8_9FLAO</name>
<dbReference type="PANTHER" id="PTHR34218:SF3">
    <property type="entry name" value="ACYL-HOMOSERINE LACTONE ACYLASE PVDQ"/>
    <property type="match status" value="1"/>
</dbReference>
<dbReference type="Gene3D" id="1.10.439.10">
    <property type="entry name" value="Penicillin Amidohydrolase, domain 1"/>
    <property type="match status" value="1"/>
</dbReference>
<keyword evidence="8" id="KW-1185">Reference proteome</keyword>
<dbReference type="InterPro" id="IPR014395">
    <property type="entry name" value="Pen/GL7ACA/AHL_acylase"/>
</dbReference>
<dbReference type="Gene3D" id="2.30.120.10">
    <property type="match status" value="1"/>
</dbReference>
<dbReference type="EMBL" id="VNHU01000004">
    <property type="protein sequence ID" value="TYP74343.1"/>
    <property type="molecule type" value="Genomic_DNA"/>
</dbReference>
<dbReference type="InterPro" id="IPR043147">
    <property type="entry name" value="Penicillin_amidase_A-knob"/>
</dbReference>
<dbReference type="PIRSF" id="PIRSF001227">
    <property type="entry name" value="Pen_acylase"/>
    <property type="match status" value="1"/>
</dbReference>
<keyword evidence="4" id="KW-0865">Zymogen</keyword>
<comment type="caution">
    <text evidence="7">The sequence shown here is derived from an EMBL/GenBank/DDBJ whole genome shotgun (WGS) entry which is preliminary data.</text>
</comment>
<dbReference type="GO" id="GO:0016811">
    <property type="term" value="F:hydrolase activity, acting on carbon-nitrogen (but not peptide) bonds, in linear amides"/>
    <property type="evidence" value="ECO:0007669"/>
    <property type="project" value="InterPro"/>
</dbReference>
<evidence type="ECO:0000256" key="3">
    <source>
        <dbReference type="ARBA" id="ARBA00022801"/>
    </source>
</evidence>
<dbReference type="InterPro" id="IPR043146">
    <property type="entry name" value="Penicillin_amidase_N_B-knob"/>
</dbReference>
<dbReference type="GO" id="GO:0017000">
    <property type="term" value="P:antibiotic biosynthetic process"/>
    <property type="evidence" value="ECO:0007669"/>
    <property type="project" value="InterPro"/>
</dbReference>
<dbReference type="Gene3D" id="1.10.1400.10">
    <property type="match status" value="1"/>
</dbReference>
<feature type="binding site" evidence="6">
    <location>
        <position position="252"/>
    </location>
    <ligand>
        <name>Ca(2+)</name>
        <dbReference type="ChEBI" id="CHEBI:29108"/>
    </ligand>
</feature>
<keyword evidence="6" id="KW-0479">Metal-binding</keyword>
<sequence>MKVYILLFLLNGLLLSCKKEKSNVSIEQSQETIRWDNWGIPHIYAKTDTALYTMAGWSQMTNHANLILKLYGESRGKSSEYFGTGLERDTYLNLFGLTEYSETIYNKFSEEERMMVNAFVEGINLYAEKNKSRLNKDNLQVLPVVPTDVVAHYLRLFYFEFLINRNLSVEKKWVPGSNGWVVNSRKTTKGSPLLLANPHLPWFDFWMFFECQYITPKQNLYGVTLVGLPTIGIGFNENLGWTHTVNPVDNVDFYEIQTKDNTYLVDAVYKPFITDTLLIKASKKDSNSIKEVIRNQTDYGVVLREVDNKALVLKFPDLSTISSVFLQWKAMGSAKNFTEFKTSISKNSLPLFNTLYADKQDTILYYFGGKIPKKKGSFKKWENSVPSQESSDIWSTYYSYDELPKNINPTTGWLQNANDGPFTATIPTEGEGTIMNINKILPNTMGFRAQRSALLLSDTAKISFDDFTRFKFDTKSQLAMRLQDDIVALKSISSDSLQLAAINILENWDGDFRAESTQAVLFLQFVDQLYKNVNFRHAIPWSIKKPLTTPDGFLDPEIALVALQKATKHMMSIYGSLEIKYGKLYKFAIGEYEFPANGGSDDVGIFRTITFMKQNDHKYLAVHGDSYISVVQFGDTVKAKAILSYGNATEKSSGHVGDQLELFSKKQLRTVLFSKQQQLQCLKKEETFRSIKLDILNQ</sequence>
<dbReference type="InterPro" id="IPR002692">
    <property type="entry name" value="S45"/>
</dbReference>
<reference evidence="7 8" key="1">
    <citation type="submission" date="2019-07" db="EMBL/GenBank/DDBJ databases">
        <title>Genomic Encyclopedia of Archaeal and Bacterial Type Strains, Phase II (KMG-II): from individual species to whole genera.</title>
        <authorList>
            <person name="Goeker M."/>
        </authorList>
    </citation>
    <scope>NUCLEOTIDE SEQUENCE [LARGE SCALE GENOMIC DNA]</scope>
    <source>
        <strain evidence="7 8">DSM 17527</strain>
    </source>
</reference>
<dbReference type="AlphaFoldDB" id="A0A5S5C8M8"/>
<evidence type="ECO:0000256" key="4">
    <source>
        <dbReference type="ARBA" id="ARBA00023145"/>
    </source>
</evidence>
<dbReference type="InterPro" id="IPR023343">
    <property type="entry name" value="Penicillin_amidase_dom1"/>
</dbReference>
<evidence type="ECO:0000256" key="2">
    <source>
        <dbReference type="ARBA" id="ARBA00022729"/>
    </source>
</evidence>
<proteinExistence type="inferred from homology"/>
<dbReference type="GO" id="GO:0046872">
    <property type="term" value="F:metal ion binding"/>
    <property type="evidence" value="ECO:0007669"/>
    <property type="project" value="UniProtKB-KW"/>
</dbReference>
<feature type="binding site" evidence="6">
    <location>
        <position position="251"/>
    </location>
    <ligand>
        <name>Ca(2+)</name>
        <dbReference type="ChEBI" id="CHEBI:29108"/>
    </ligand>
</feature>
<dbReference type="Gene3D" id="3.60.20.10">
    <property type="entry name" value="Glutamine Phosphoribosylpyrophosphate, subunit 1, domain 1"/>
    <property type="match status" value="1"/>
</dbReference>
<evidence type="ECO:0000256" key="1">
    <source>
        <dbReference type="ARBA" id="ARBA00006586"/>
    </source>
</evidence>